<keyword evidence="9 12" id="KW-1133">Transmembrane helix</keyword>
<name>A0A1S7LJ58_MAGMO</name>
<keyword evidence="7" id="KW-0479">Metal-binding</keyword>
<protein>
    <submittedName>
        <fullName evidence="14">Putative Cytochrome B561</fullName>
    </submittedName>
</protein>
<keyword evidence="3" id="KW-0813">Transport</keyword>
<evidence type="ECO:0000256" key="11">
    <source>
        <dbReference type="ARBA" id="ARBA00023136"/>
    </source>
</evidence>
<evidence type="ECO:0000256" key="3">
    <source>
        <dbReference type="ARBA" id="ARBA00022448"/>
    </source>
</evidence>
<evidence type="ECO:0000256" key="9">
    <source>
        <dbReference type="ARBA" id="ARBA00022989"/>
    </source>
</evidence>
<evidence type="ECO:0000259" key="13">
    <source>
        <dbReference type="Pfam" id="PF01292"/>
    </source>
</evidence>
<dbReference type="PANTHER" id="PTHR30485">
    <property type="entry name" value="NI/FE-HYDROGENASE 1 B-TYPE CYTOCHROME SUBUNIT"/>
    <property type="match status" value="1"/>
</dbReference>
<dbReference type="GO" id="GO:0009055">
    <property type="term" value="F:electron transfer activity"/>
    <property type="evidence" value="ECO:0007669"/>
    <property type="project" value="InterPro"/>
</dbReference>
<evidence type="ECO:0000256" key="4">
    <source>
        <dbReference type="ARBA" id="ARBA00022475"/>
    </source>
</evidence>
<dbReference type="GO" id="GO:0022904">
    <property type="term" value="P:respiratory electron transport chain"/>
    <property type="evidence" value="ECO:0007669"/>
    <property type="project" value="InterPro"/>
</dbReference>
<dbReference type="PRINTS" id="PR00161">
    <property type="entry name" value="NIHGNASECYTB"/>
</dbReference>
<evidence type="ECO:0000256" key="10">
    <source>
        <dbReference type="ARBA" id="ARBA00023004"/>
    </source>
</evidence>
<evidence type="ECO:0000256" key="6">
    <source>
        <dbReference type="ARBA" id="ARBA00022692"/>
    </source>
</evidence>
<accession>A0A1S7LJ58</accession>
<evidence type="ECO:0000256" key="12">
    <source>
        <dbReference type="SAM" id="Phobius"/>
    </source>
</evidence>
<keyword evidence="8" id="KW-0249">Electron transport</keyword>
<evidence type="ECO:0000256" key="1">
    <source>
        <dbReference type="ARBA" id="ARBA00004651"/>
    </source>
</evidence>
<dbReference type="Pfam" id="PF01292">
    <property type="entry name" value="Ni_hydr_CYTB"/>
    <property type="match status" value="1"/>
</dbReference>
<dbReference type="GO" id="GO:0020037">
    <property type="term" value="F:heme binding"/>
    <property type="evidence" value="ECO:0007669"/>
    <property type="project" value="TreeGrafter"/>
</dbReference>
<feature type="domain" description="Cytochrome b561 bacterial/Ni-hydrogenase" evidence="13">
    <location>
        <begin position="6"/>
        <end position="192"/>
    </location>
</feature>
<reference evidence="14" key="1">
    <citation type="submission" date="2015-04" db="EMBL/GenBank/DDBJ databases">
        <authorList>
            <person name="Syromyatnikov M.Y."/>
            <person name="Popov V.N."/>
        </authorList>
    </citation>
    <scope>NUCLEOTIDE SEQUENCE</scope>
    <source>
        <strain evidence="14">MO-1</strain>
    </source>
</reference>
<dbReference type="GO" id="GO:0005506">
    <property type="term" value="F:iron ion binding"/>
    <property type="evidence" value="ECO:0007669"/>
    <property type="project" value="InterPro"/>
</dbReference>
<dbReference type="InterPro" id="IPR016174">
    <property type="entry name" value="Di-haem_cyt_TM"/>
</dbReference>
<keyword evidence="10" id="KW-0408">Iron</keyword>
<evidence type="ECO:0000313" key="14">
    <source>
        <dbReference type="EMBL" id="CRH06648.1"/>
    </source>
</evidence>
<dbReference type="GO" id="GO:0005886">
    <property type="term" value="C:plasma membrane"/>
    <property type="evidence" value="ECO:0007669"/>
    <property type="project" value="UniProtKB-SubCell"/>
</dbReference>
<evidence type="ECO:0000256" key="5">
    <source>
        <dbReference type="ARBA" id="ARBA00022617"/>
    </source>
</evidence>
<keyword evidence="11 12" id="KW-0472">Membrane</keyword>
<gene>
    <name evidence="14" type="ORF">MAGMO_2491</name>
</gene>
<dbReference type="InterPro" id="IPR051542">
    <property type="entry name" value="Hydrogenase_cytochrome"/>
</dbReference>
<keyword evidence="6 12" id="KW-0812">Transmembrane</keyword>
<dbReference type="Gene3D" id="1.20.950.20">
    <property type="entry name" value="Transmembrane di-heme cytochromes, Chain C"/>
    <property type="match status" value="1"/>
</dbReference>
<dbReference type="PANTHER" id="PTHR30485:SF1">
    <property type="entry name" value="CYTOCHROME YDHU-RELATED"/>
    <property type="match status" value="1"/>
</dbReference>
<feature type="transmembrane region" description="Helical" evidence="12">
    <location>
        <begin position="50"/>
        <end position="67"/>
    </location>
</feature>
<organism evidence="14">
    <name type="scientific">Magnetococcus massalia (strain MO-1)</name>
    <dbReference type="NCBI Taxonomy" id="451514"/>
    <lineage>
        <taxon>Bacteria</taxon>
        <taxon>Pseudomonadati</taxon>
        <taxon>Pseudomonadota</taxon>
        <taxon>Magnetococcia</taxon>
        <taxon>Magnetococcales</taxon>
        <taxon>Magnetococcaceae</taxon>
        <taxon>Magnetococcus</taxon>
    </lineage>
</organism>
<dbReference type="AlphaFoldDB" id="A0A1S7LJ58"/>
<evidence type="ECO:0000256" key="2">
    <source>
        <dbReference type="ARBA" id="ARBA00008622"/>
    </source>
</evidence>
<evidence type="ECO:0000256" key="8">
    <source>
        <dbReference type="ARBA" id="ARBA00022982"/>
    </source>
</evidence>
<comment type="similarity">
    <text evidence="2">Belongs to the HupC/HyaC/HydC family.</text>
</comment>
<evidence type="ECO:0000256" key="7">
    <source>
        <dbReference type="ARBA" id="ARBA00022723"/>
    </source>
</evidence>
<feature type="transmembrane region" description="Helical" evidence="12">
    <location>
        <begin position="155"/>
        <end position="177"/>
    </location>
</feature>
<sequence>MSRTMVYSLFERFWHWSQAFLVISLLVTGFEVHDMYTLMGYAKATDLHGQLAWILIGLWVLAIFWHFTTGEWKHYIPTTKKLLDVMQYYAGGIFEGKDHPYKKNDLSKHNPLQRLAYLGLKLGISPVIWVSGLLYMFYNSWGALGIDFLTLQEVALVHTAAAFAMMVFLIGHIYMAFTCRPIYAHLKAMITGYDEH</sequence>
<feature type="transmembrane region" description="Helical" evidence="12">
    <location>
        <begin position="12"/>
        <end position="30"/>
    </location>
</feature>
<proteinExistence type="inferred from homology"/>
<dbReference type="InterPro" id="IPR000516">
    <property type="entry name" value="Ni-dep_Hydgase_cyt-B"/>
</dbReference>
<dbReference type="InterPro" id="IPR011577">
    <property type="entry name" value="Cyt_b561_bac/Ni-Hgenase"/>
</dbReference>
<dbReference type="SUPFAM" id="SSF81342">
    <property type="entry name" value="Transmembrane di-heme cytochromes"/>
    <property type="match status" value="1"/>
</dbReference>
<dbReference type="EMBL" id="LO017727">
    <property type="protein sequence ID" value="CRH06648.1"/>
    <property type="molecule type" value="Genomic_DNA"/>
</dbReference>
<comment type="subcellular location">
    <subcellularLocation>
        <location evidence="1">Cell membrane</location>
        <topology evidence="1">Multi-pass membrane protein</topology>
    </subcellularLocation>
</comment>
<feature type="transmembrane region" description="Helical" evidence="12">
    <location>
        <begin position="115"/>
        <end position="135"/>
    </location>
</feature>
<keyword evidence="4" id="KW-1003">Cell membrane</keyword>
<keyword evidence="5" id="KW-0349">Heme</keyword>